<evidence type="ECO:0000313" key="4">
    <source>
        <dbReference type="Proteomes" id="UP001157006"/>
    </source>
</evidence>
<feature type="compositionally biased region" description="Pro residues" evidence="1">
    <location>
        <begin position="479"/>
        <end position="506"/>
    </location>
</feature>
<dbReference type="Pfam" id="PF20167">
    <property type="entry name" value="Transposase_32"/>
    <property type="match status" value="1"/>
</dbReference>
<feature type="compositionally biased region" description="Pro residues" evidence="1">
    <location>
        <begin position="457"/>
        <end position="468"/>
    </location>
</feature>
<protein>
    <recommendedName>
        <fullName evidence="2">Putative plant transposon protein domain-containing protein</fullName>
    </recommendedName>
</protein>
<feature type="compositionally biased region" description="Polar residues" evidence="1">
    <location>
        <begin position="698"/>
        <end position="709"/>
    </location>
</feature>
<feature type="compositionally biased region" description="Acidic residues" evidence="1">
    <location>
        <begin position="394"/>
        <end position="403"/>
    </location>
</feature>
<sequence length="782" mass="88070">MATSSNASAGSQKKASSEQYQVPFRTLLTPVKNLEVLSELIIDFSSLKENGFDLTEEVRAQGWERYFDRLVGPTFPVLVKEFWIHVSSSTHQVTSYITGKKIVITEDHIARLIGYSGGGVRCIDMAERCSDVGVIAEQIFTHGVPSSKIRDLKDHHRVWAKIILGCFNHRKPTSSPDYINIDQQFLIYFINQKVKINLAHLLFNHFRTSVKETREEERTKRDWIPFGRLISDILTENRLIEHLTEAQELSSIEPTVGKPLNAKNLKKMKLIENIRKEPIVTPLANITRRRVPLDDFPLFSEIESKPVVVLRYLDACKADGTDPKLNIKDLHQQQPEVSLKKTKKRKATSEGPSQQTPKKRGNLSAASVLNSSAIPTSIPTPASHEIPIPIPTIDETEPEDDPSESLTLRRPRTKHPKPTTSTASELDKVLSDIDQRVSDHLSTNPNTEPEIAHSPQPEQPLSPIPEEPQLPQQPEIQPEIPPPSPQPATPPHHPQPEIHPPSPPQPEFHHFETPSPEPHSPQSSEPQPLAIQLPCGTTVTMAQLPSSPETTPPNTPKTPKKILDRLADLKNKIAIPKPKQPDVGSGIVNFETGLQQWISSLKQVCLGMIDPAASDQLWTRFRIWVHAEALKLQDTNYEQAQQNFSKLLKEVESQLPQEDVLLLNSEPWSEKRPASKVQPEEDHTIQAEEFSQAEDVAESSQKLPASDVSQAALDKQTLEELKLNDMRLQQRMDESDQKMKERMDVQDNKIDTVVSMVHKQTETADQIKAMLETLFTRFPPQP</sequence>
<dbReference type="Proteomes" id="UP001157006">
    <property type="component" value="Chromosome 2"/>
</dbReference>
<feature type="region of interest" description="Disordered" evidence="1">
    <location>
        <begin position="692"/>
        <end position="711"/>
    </location>
</feature>
<feature type="region of interest" description="Disordered" evidence="1">
    <location>
        <begin position="439"/>
        <end position="530"/>
    </location>
</feature>
<proteinExistence type="predicted"/>
<evidence type="ECO:0000313" key="3">
    <source>
        <dbReference type="EMBL" id="CAI8600134.1"/>
    </source>
</evidence>
<feature type="compositionally biased region" description="Low complexity" evidence="1">
    <location>
        <begin position="362"/>
        <end position="373"/>
    </location>
</feature>
<dbReference type="InterPro" id="IPR046796">
    <property type="entry name" value="Transposase_32_dom"/>
</dbReference>
<feature type="domain" description="Putative plant transposon protein" evidence="2">
    <location>
        <begin position="61"/>
        <end position="237"/>
    </location>
</feature>
<feature type="region of interest" description="Disordered" evidence="1">
    <location>
        <begin position="321"/>
        <end position="427"/>
    </location>
</feature>
<feature type="compositionally biased region" description="Basic and acidic residues" evidence="1">
    <location>
        <begin position="668"/>
        <end position="684"/>
    </location>
</feature>
<dbReference type="PRINTS" id="PR01217">
    <property type="entry name" value="PRICHEXTENSN"/>
</dbReference>
<feature type="region of interest" description="Disordered" evidence="1">
    <location>
        <begin position="664"/>
        <end position="684"/>
    </location>
</feature>
<dbReference type="AlphaFoldDB" id="A0AAV0ZPD8"/>
<gene>
    <name evidence="3" type="ORF">VFH_II207800</name>
</gene>
<dbReference type="EMBL" id="OX451737">
    <property type="protein sequence ID" value="CAI8600134.1"/>
    <property type="molecule type" value="Genomic_DNA"/>
</dbReference>
<name>A0AAV0ZPD8_VICFA</name>
<evidence type="ECO:0000259" key="2">
    <source>
        <dbReference type="Pfam" id="PF20167"/>
    </source>
</evidence>
<feature type="compositionally biased region" description="Basic and acidic residues" evidence="1">
    <location>
        <begin position="321"/>
        <end position="331"/>
    </location>
</feature>
<feature type="compositionally biased region" description="Low complexity" evidence="1">
    <location>
        <begin position="469"/>
        <end position="478"/>
    </location>
</feature>
<reference evidence="3 4" key="1">
    <citation type="submission" date="2023-01" db="EMBL/GenBank/DDBJ databases">
        <authorList>
            <person name="Kreplak J."/>
        </authorList>
    </citation>
    <scope>NUCLEOTIDE SEQUENCE [LARGE SCALE GENOMIC DNA]</scope>
</reference>
<evidence type="ECO:0000256" key="1">
    <source>
        <dbReference type="SAM" id="MobiDB-lite"/>
    </source>
</evidence>
<organism evidence="3 4">
    <name type="scientific">Vicia faba</name>
    <name type="common">Broad bean</name>
    <name type="synonym">Faba vulgaris</name>
    <dbReference type="NCBI Taxonomy" id="3906"/>
    <lineage>
        <taxon>Eukaryota</taxon>
        <taxon>Viridiplantae</taxon>
        <taxon>Streptophyta</taxon>
        <taxon>Embryophyta</taxon>
        <taxon>Tracheophyta</taxon>
        <taxon>Spermatophyta</taxon>
        <taxon>Magnoliopsida</taxon>
        <taxon>eudicotyledons</taxon>
        <taxon>Gunneridae</taxon>
        <taxon>Pentapetalae</taxon>
        <taxon>rosids</taxon>
        <taxon>fabids</taxon>
        <taxon>Fabales</taxon>
        <taxon>Fabaceae</taxon>
        <taxon>Papilionoideae</taxon>
        <taxon>50 kb inversion clade</taxon>
        <taxon>NPAAA clade</taxon>
        <taxon>Hologalegina</taxon>
        <taxon>IRL clade</taxon>
        <taxon>Fabeae</taxon>
        <taxon>Vicia</taxon>
    </lineage>
</organism>
<keyword evidence="4" id="KW-1185">Reference proteome</keyword>
<accession>A0AAV0ZPD8</accession>